<reference evidence="2 3" key="1">
    <citation type="submission" date="2018-01" db="EMBL/GenBank/DDBJ databases">
        <authorList>
            <person name="Gaut B.S."/>
            <person name="Morton B.R."/>
            <person name="Clegg M.T."/>
            <person name="Duvall M.R."/>
        </authorList>
    </citation>
    <scope>NUCLEOTIDE SEQUENCE [LARGE SCALE GENOMIC DNA]</scope>
    <source>
        <strain evidence="2">GP69</strain>
    </source>
</reference>
<organism evidence="2 3">
    <name type="scientific">Acetatifactor muris</name>
    <dbReference type="NCBI Taxonomy" id="879566"/>
    <lineage>
        <taxon>Bacteria</taxon>
        <taxon>Bacillati</taxon>
        <taxon>Bacillota</taxon>
        <taxon>Clostridia</taxon>
        <taxon>Lachnospirales</taxon>
        <taxon>Lachnospiraceae</taxon>
        <taxon>Acetatifactor</taxon>
    </lineage>
</organism>
<gene>
    <name evidence="2" type="primary">fcl_2</name>
    <name evidence="2" type="ORF">AMURIS_02890</name>
</gene>
<accession>A0A2K4ZI56</accession>
<dbReference type="OrthoDB" id="9808602at2"/>
<evidence type="ECO:0000313" key="3">
    <source>
        <dbReference type="Proteomes" id="UP000236311"/>
    </source>
</evidence>
<dbReference type="EC" id="1.1.1.271" evidence="2"/>
<dbReference type="GO" id="GO:0050577">
    <property type="term" value="F:GDP-L-fucose synthase activity"/>
    <property type="evidence" value="ECO:0007669"/>
    <property type="project" value="UniProtKB-EC"/>
</dbReference>
<evidence type="ECO:0000313" key="2">
    <source>
        <dbReference type="EMBL" id="SOY30167.1"/>
    </source>
</evidence>
<dbReference type="Proteomes" id="UP000236311">
    <property type="component" value="Unassembled WGS sequence"/>
</dbReference>
<dbReference type="Gene3D" id="3.40.50.720">
    <property type="entry name" value="NAD(P)-binding Rossmann-like Domain"/>
    <property type="match status" value="1"/>
</dbReference>
<dbReference type="InterPro" id="IPR001509">
    <property type="entry name" value="Epimerase_deHydtase"/>
</dbReference>
<protein>
    <submittedName>
        <fullName evidence="2">GDP-L-fucose synthase</fullName>
        <ecNumber evidence="2">1.1.1.271</ecNumber>
    </submittedName>
</protein>
<evidence type="ECO:0000259" key="1">
    <source>
        <dbReference type="Pfam" id="PF01370"/>
    </source>
</evidence>
<dbReference type="Pfam" id="PF01370">
    <property type="entry name" value="Epimerase"/>
    <property type="match status" value="1"/>
</dbReference>
<dbReference type="InterPro" id="IPR050177">
    <property type="entry name" value="Lipid_A_modif_metabolic_enz"/>
</dbReference>
<sequence>MKNVLITGANSYIGEAIKKYLLMFPEQYSVNIKDTLGWEPRVENFISYDVVFNVAGIAHIKETEQNRHLYFAINRDLAVNIAKAAKKAGVKQFILLSSMSVYGLTVGHIKKDTPVNPVNAYGKSKAEADEQIEKLQDENFGFACLRPPLVYGKGCKGNYQSLRSFALKSPIFPDYRNQRSMIYIGNLCEFVKKCIDFEKRGVFFPQNDKYVNSSEMVKHIAREHNRPIKLTKAFNWAVSIAPVNIVKKVFGDLTYEQVDTVDIYDFETSIKLTEE</sequence>
<dbReference type="PANTHER" id="PTHR43245:SF58">
    <property type="entry name" value="BLL5923 PROTEIN"/>
    <property type="match status" value="1"/>
</dbReference>
<dbReference type="EMBL" id="OFSM01000014">
    <property type="protein sequence ID" value="SOY30167.1"/>
    <property type="molecule type" value="Genomic_DNA"/>
</dbReference>
<dbReference type="RefSeq" id="WP_103240229.1">
    <property type="nucleotide sequence ID" value="NZ_JANJZD010000013.1"/>
</dbReference>
<feature type="domain" description="NAD-dependent epimerase/dehydratase" evidence="1">
    <location>
        <begin position="4"/>
        <end position="194"/>
    </location>
</feature>
<proteinExistence type="predicted"/>
<dbReference type="SUPFAM" id="SSF51735">
    <property type="entry name" value="NAD(P)-binding Rossmann-fold domains"/>
    <property type="match status" value="1"/>
</dbReference>
<keyword evidence="2" id="KW-0560">Oxidoreductase</keyword>
<dbReference type="PANTHER" id="PTHR43245">
    <property type="entry name" value="BIFUNCTIONAL POLYMYXIN RESISTANCE PROTEIN ARNA"/>
    <property type="match status" value="1"/>
</dbReference>
<keyword evidence="3" id="KW-1185">Reference proteome</keyword>
<dbReference type="InterPro" id="IPR036291">
    <property type="entry name" value="NAD(P)-bd_dom_sf"/>
</dbReference>
<name>A0A2K4ZI56_9FIRM</name>
<dbReference type="AlphaFoldDB" id="A0A2K4ZI56"/>